<dbReference type="GO" id="GO:0005886">
    <property type="term" value="C:plasma membrane"/>
    <property type="evidence" value="ECO:0007669"/>
    <property type="project" value="UniProtKB-SubCell"/>
</dbReference>
<feature type="transmembrane region" description="Helical" evidence="9">
    <location>
        <begin position="226"/>
        <end position="256"/>
    </location>
</feature>
<feature type="transmembrane region" description="Helical" evidence="9">
    <location>
        <begin position="138"/>
        <end position="162"/>
    </location>
</feature>
<evidence type="ECO:0000256" key="7">
    <source>
        <dbReference type="ARBA" id="ARBA00023136"/>
    </source>
</evidence>
<comment type="caution">
    <text evidence="10">The sequence shown here is derived from an EMBL/GenBank/DDBJ whole genome shotgun (WGS) entry which is preliminary data.</text>
</comment>
<organism evidence="10 11">
    <name type="scientific">Pollutimonas nitritireducens</name>
    <dbReference type="NCBI Taxonomy" id="2045209"/>
    <lineage>
        <taxon>Bacteria</taxon>
        <taxon>Pseudomonadati</taxon>
        <taxon>Pseudomonadota</taxon>
        <taxon>Betaproteobacteria</taxon>
        <taxon>Burkholderiales</taxon>
        <taxon>Alcaligenaceae</taxon>
        <taxon>Pollutimonas</taxon>
    </lineage>
</organism>
<feature type="transmembrane region" description="Helical" evidence="9">
    <location>
        <begin position="193"/>
        <end position="214"/>
    </location>
</feature>
<dbReference type="AlphaFoldDB" id="A0A2N4UGA4"/>
<evidence type="ECO:0000256" key="4">
    <source>
        <dbReference type="ARBA" id="ARBA00022692"/>
    </source>
</evidence>
<evidence type="ECO:0000313" key="10">
    <source>
        <dbReference type="EMBL" id="PLC54057.1"/>
    </source>
</evidence>
<reference evidence="10 11" key="1">
    <citation type="submission" date="2017-10" db="EMBL/GenBank/DDBJ databases">
        <title>Two draft genome sequences of Pusillimonas sp. strains isolated from a nitrate- and radionuclide-contaminated groundwater in Russia.</title>
        <authorList>
            <person name="Grouzdev D.S."/>
            <person name="Tourova T.P."/>
            <person name="Goeva M.A."/>
            <person name="Babich T.L."/>
            <person name="Sokolova D.S."/>
            <person name="Abdullin R."/>
            <person name="Poltaraus A.B."/>
            <person name="Toshchakov S.V."/>
            <person name="Nazina T.N."/>
        </authorList>
    </citation>
    <scope>NUCLEOTIDE SEQUENCE [LARGE SCALE GENOMIC DNA]</scope>
    <source>
        <strain evidence="10 11">JR1/69-2-13</strain>
    </source>
</reference>
<dbReference type="GO" id="GO:0006865">
    <property type="term" value="P:amino acid transport"/>
    <property type="evidence" value="ECO:0007669"/>
    <property type="project" value="UniProtKB-KW"/>
</dbReference>
<keyword evidence="7 9" id="KW-0472">Membrane</keyword>
<dbReference type="InterPro" id="IPR001851">
    <property type="entry name" value="ABC_transp_permease"/>
</dbReference>
<protein>
    <submittedName>
        <fullName evidence="10">Branched-chain amino acid ABC transporter permease</fullName>
    </submittedName>
</protein>
<evidence type="ECO:0000256" key="9">
    <source>
        <dbReference type="SAM" id="Phobius"/>
    </source>
</evidence>
<evidence type="ECO:0000256" key="3">
    <source>
        <dbReference type="ARBA" id="ARBA00022475"/>
    </source>
</evidence>
<dbReference type="EMBL" id="PDNV01000006">
    <property type="protein sequence ID" value="PLC54057.1"/>
    <property type="molecule type" value="Genomic_DNA"/>
</dbReference>
<sequence>MMLLTLLMVGVTSGILGGLTLALLSAGFNLSLGVSRVVNFQHGAVVLWSMYAAYTLWDATGINPYLGIFLLAPVAFVIGYFLHRWLIVRSLETPEDSQILFSIGLLIALQYLAQFFFSADARSLVPEGMQQSIIMGPLFLQYTQIAAAAVSLLVLVLLHLMLTRTDLGRKLHACAQNPTGARVSGLNVEHLSAVALGIAAACAAVSGTALATIAPIFPERAFEYSIVAVVVSVLGGLGSMSGSILGGLIVGIIIAVSQVMGHGDLALAIVYALVFLIFLVRPTGLISAIRR</sequence>
<evidence type="ECO:0000256" key="1">
    <source>
        <dbReference type="ARBA" id="ARBA00004651"/>
    </source>
</evidence>
<keyword evidence="5" id="KW-0029">Amino-acid transport</keyword>
<keyword evidence="11" id="KW-1185">Reference proteome</keyword>
<dbReference type="GO" id="GO:0022857">
    <property type="term" value="F:transmembrane transporter activity"/>
    <property type="evidence" value="ECO:0007669"/>
    <property type="project" value="InterPro"/>
</dbReference>
<evidence type="ECO:0000256" key="6">
    <source>
        <dbReference type="ARBA" id="ARBA00022989"/>
    </source>
</evidence>
<keyword evidence="6 9" id="KW-1133">Transmembrane helix</keyword>
<dbReference type="InterPro" id="IPR052157">
    <property type="entry name" value="BCAA_transport_permease"/>
</dbReference>
<comment type="subcellular location">
    <subcellularLocation>
        <location evidence="1">Cell membrane</location>
        <topology evidence="1">Multi-pass membrane protein</topology>
    </subcellularLocation>
</comment>
<feature type="transmembrane region" description="Helical" evidence="9">
    <location>
        <begin position="268"/>
        <end position="289"/>
    </location>
</feature>
<dbReference type="CDD" id="cd06582">
    <property type="entry name" value="TM_PBP1_LivH_like"/>
    <property type="match status" value="1"/>
</dbReference>
<dbReference type="Pfam" id="PF02653">
    <property type="entry name" value="BPD_transp_2"/>
    <property type="match status" value="1"/>
</dbReference>
<feature type="transmembrane region" description="Helical" evidence="9">
    <location>
        <begin position="64"/>
        <end position="87"/>
    </location>
</feature>
<comment type="similarity">
    <text evidence="8">Belongs to the binding-protein-dependent transport system permease family. LivHM subfamily.</text>
</comment>
<evidence type="ECO:0000256" key="8">
    <source>
        <dbReference type="ARBA" id="ARBA00037998"/>
    </source>
</evidence>
<proteinExistence type="inferred from homology"/>
<keyword evidence="3" id="KW-1003">Cell membrane</keyword>
<evidence type="ECO:0000256" key="2">
    <source>
        <dbReference type="ARBA" id="ARBA00022448"/>
    </source>
</evidence>
<accession>A0A2N4UGA4</accession>
<keyword evidence="2" id="KW-0813">Transport</keyword>
<dbReference type="Proteomes" id="UP000234328">
    <property type="component" value="Unassembled WGS sequence"/>
</dbReference>
<evidence type="ECO:0000313" key="11">
    <source>
        <dbReference type="Proteomes" id="UP000234328"/>
    </source>
</evidence>
<keyword evidence="4 9" id="KW-0812">Transmembrane</keyword>
<feature type="transmembrane region" description="Helical" evidence="9">
    <location>
        <begin position="99"/>
        <end position="117"/>
    </location>
</feature>
<dbReference type="PANTHER" id="PTHR11795">
    <property type="entry name" value="BRANCHED-CHAIN AMINO ACID TRANSPORT SYSTEM PERMEASE PROTEIN LIVH"/>
    <property type="match status" value="1"/>
</dbReference>
<feature type="transmembrane region" description="Helical" evidence="9">
    <location>
        <begin position="38"/>
        <end position="57"/>
    </location>
</feature>
<evidence type="ECO:0000256" key="5">
    <source>
        <dbReference type="ARBA" id="ARBA00022970"/>
    </source>
</evidence>
<dbReference type="PANTHER" id="PTHR11795:SF445">
    <property type="entry name" value="AMINO ACID ABC TRANSPORTER PERMEASE PROTEIN"/>
    <property type="match status" value="1"/>
</dbReference>
<name>A0A2N4UGA4_9BURK</name>
<dbReference type="OrthoDB" id="9778908at2"/>
<gene>
    <name evidence="10" type="ORF">CR155_11055</name>
</gene>